<comment type="caution">
    <text evidence="1">The sequence shown here is derived from an EMBL/GenBank/DDBJ whole genome shotgun (WGS) entry which is preliminary data.</text>
</comment>
<protein>
    <submittedName>
        <fullName evidence="1">Uncharacterized protein</fullName>
    </submittedName>
</protein>
<evidence type="ECO:0000313" key="1">
    <source>
        <dbReference type="EMBL" id="MET4719256.1"/>
    </source>
</evidence>
<keyword evidence="2" id="KW-1185">Reference proteome</keyword>
<dbReference type="RefSeq" id="WP_157789254.1">
    <property type="nucleotide sequence ID" value="NZ_CP066351.1"/>
</dbReference>
<reference evidence="1 2" key="1">
    <citation type="submission" date="2024-06" db="EMBL/GenBank/DDBJ databases">
        <title>Genomic Encyclopedia of Type Strains, Phase V (KMG-V): Genome sequencing to study the core and pangenomes of soil and plant-associated prokaryotes.</title>
        <authorList>
            <person name="Whitman W."/>
        </authorList>
    </citation>
    <scope>NUCLEOTIDE SEQUENCE [LARGE SCALE GENOMIC DNA]</scope>
    <source>
        <strain evidence="1 2">USDA 160</strain>
    </source>
</reference>
<accession>A0ABV2RQU1</accession>
<dbReference type="Proteomes" id="UP001549291">
    <property type="component" value="Unassembled WGS sequence"/>
</dbReference>
<dbReference type="EMBL" id="JBEPTQ010000002">
    <property type="protein sequence ID" value="MET4719256.1"/>
    <property type="molecule type" value="Genomic_DNA"/>
</dbReference>
<organism evidence="1 2">
    <name type="scientific">Bradyrhizobium japonicum</name>
    <dbReference type="NCBI Taxonomy" id="375"/>
    <lineage>
        <taxon>Bacteria</taxon>
        <taxon>Pseudomonadati</taxon>
        <taxon>Pseudomonadota</taxon>
        <taxon>Alphaproteobacteria</taxon>
        <taxon>Hyphomicrobiales</taxon>
        <taxon>Nitrobacteraceae</taxon>
        <taxon>Bradyrhizobium</taxon>
    </lineage>
</organism>
<gene>
    <name evidence="1" type="ORF">ABIF63_003362</name>
</gene>
<name>A0ABV2RQU1_BRAJP</name>
<evidence type="ECO:0000313" key="2">
    <source>
        <dbReference type="Proteomes" id="UP001549291"/>
    </source>
</evidence>
<proteinExistence type="predicted"/>
<sequence length="72" mass="7639">MTIQTIRAGYPDFVVLRSLDDLDAYEDAVDAFARGGGQRELMAALFALGIPASQVRAVAAYPGCCLPGMCVE</sequence>